<dbReference type="EMBL" id="HBIS01000675">
    <property type="protein sequence ID" value="CAE0606760.1"/>
    <property type="molecule type" value="Transcribed_RNA"/>
</dbReference>
<dbReference type="AlphaFoldDB" id="A0A7S3UB31"/>
<feature type="region of interest" description="Disordered" evidence="1">
    <location>
        <begin position="78"/>
        <end position="114"/>
    </location>
</feature>
<reference evidence="2" key="1">
    <citation type="submission" date="2021-01" db="EMBL/GenBank/DDBJ databases">
        <authorList>
            <person name="Corre E."/>
            <person name="Pelletier E."/>
            <person name="Niang G."/>
            <person name="Scheremetjew M."/>
            <person name="Finn R."/>
            <person name="Kale V."/>
            <person name="Holt S."/>
            <person name="Cochrane G."/>
            <person name="Meng A."/>
            <person name="Brown T."/>
            <person name="Cohen L."/>
        </authorList>
    </citation>
    <scope>NUCLEOTIDE SEQUENCE</scope>
    <source>
        <strain evidence="2">CCMP1897</strain>
    </source>
</reference>
<evidence type="ECO:0000256" key="1">
    <source>
        <dbReference type="SAM" id="MobiDB-lite"/>
    </source>
</evidence>
<proteinExistence type="predicted"/>
<feature type="compositionally biased region" description="Basic and acidic residues" evidence="1">
    <location>
        <begin position="78"/>
        <end position="88"/>
    </location>
</feature>
<feature type="compositionally biased region" description="Polar residues" evidence="1">
    <location>
        <begin position="91"/>
        <end position="102"/>
    </location>
</feature>
<organism evidence="2">
    <name type="scientific">Picocystis salinarum</name>
    <dbReference type="NCBI Taxonomy" id="88271"/>
    <lineage>
        <taxon>Eukaryota</taxon>
        <taxon>Viridiplantae</taxon>
        <taxon>Chlorophyta</taxon>
        <taxon>Picocystophyceae</taxon>
        <taxon>Picocystales</taxon>
        <taxon>Picocystaceae</taxon>
        <taxon>Picocystis</taxon>
    </lineage>
</organism>
<protein>
    <submittedName>
        <fullName evidence="2">Uncharacterized protein</fullName>
    </submittedName>
</protein>
<evidence type="ECO:0000313" key="2">
    <source>
        <dbReference type="EMBL" id="CAE0606760.1"/>
    </source>
</evidence>
<name>A0A7S3UB31_9CHLO</name>
<accession>A0A7S3UB31</accession>
<gene>
    <name evidence="2" type="ORF">PSAL00342_LOCUS576</name>
</gene>
<sequence length="244" mass="27318">MNESSLRRKNNLQQCALSAFIKNGIRKDRAGKKNTSYPSETDACKEVESSLAWYDHVARREKLERAISSTLFIKKERQSLEENGRGVDRNNPPTTSGSSNQGDAEKMRDGANLQSSAGASLHDALLQSVECSHVASQLHERLQGECTREICRSHPDWEDSFEQLGVVLEGMECFYNSALQYLYLQFALATHPQALRLGNPLSVDQVMDLSSCDEVDALLHSHLNVCTILKIRRHQLAESEVKGE</sequence>